<evidence type="ECO:0000259" key="6">
    <source>
        <dbReference type="PROSITE" id="PS51686"/>
    </source>
</evidence>
<keyword evidence="8" id="KW-1185">Reference proteome</keyword>
<dbReference type="InterPro" id="IPR029063">
    <property type="entry name" value="SAM-dependent_MTases_sf"/>
</dbReference>
<evidence type="ECO:0000256" key="4">
    <source>
        <dbReference type="ARBA" id="ARBA00022884"/>
    </source>
</evidence>
<reference evidence="7 8" key="1">
    <citation type="submission" date="2022-04" db="EMBL/GenBank/DDBJ databases">
        <authorList>
            <person name="Grouzdev D.S."/>
            <person name="Pantiukh K.S."/>
            <person name="Krutkina M.S."/>
        </authorList>
    </citation>
    <scope>NUCLEOTIDE SEQUENCE [LARGE SCALE GENOMIC DNA]</scope>
    <source>
        <strain evidence="7 8">6x-1</strain>
    </source>
</reference>
<feature type="active site" description="Nucleophile" evidence="5">
    <location>
        <position position="361"/>
    </location>
</feature>
<protein>
    <submittedName>
        <fullName evidence="7">RsmB/NOP family class I SAM-dependent RNA methyltransferase</fullName>
    </submittedName>
</protein>
<gene>
    <name evidence="7" type="ORF">MWN34_00170</name>
</gene>
<dbReference type="InterPro" id="IPR001678">
    <property type="entry name" value="MeTrfase_RsmB-F_NOP2_dom"/>
</dbReference>
<dbReference type="Pfam" id="PF01189">
    <property type="entry name" value="Methyltr_RsmB-F"/>
    <property type="match status" value="1"/>
</dbReference>
<evidence type="ECO:0000256" key="2">
    <source>
        <dbReference type="ARBA" id="ARBA00022679"/>
    </source>
</evidence>
<dbReference type="InterPro" id="IPR023267">
    <property type="entry name" value="RCMT"/>
</dbReference>
<feature type="binding site" evidence="5">
    <location>
        <position position="262"/>
    </location>
    <ligand>
        <name>S-adenosyl-L-methionine</name>
        <dbReference type="ChEBI" id="CHEBI:59789"/>
    </ligand>
</feature>
<comment type="similarity">
    <text evidence="5">Belongs to the class I-like SAM-binding methyltransferase superfamily. RsmB/NOP family.</text>
</comment>
<evidence type="ECO:0000313" key="7">
    <source>
        <dbReference type="EMBL" id="MCK0195323.1"/>
    </source>
</evidence>
<dbReference type="Proteomes" id="UP001203284">
    <property type="component" value="Unassembled WGS sequence"/>
</dbReference>
<proteinExistence type="inferred from homology"/>
<accession>A0ABT0D5V1</accession>
<dbReference type="PRINTS" id="PR02008">
    <property type="entry name" value="RCMTFAMILY"/>
</dbReference>
<evidence type="ECO:0000313" key="8">
    <source>
        <dbReference type="Proteomes" id="UP001203284"/>
    </source>
</evidence>
<feature type="binding site" evidence="5">
    <location>
        <position position="308"/>
    </location>
    <ligand>
        <name>S-adenosyl-L-methionine</name>
        <dbReference type="ChEBI" id="CHEBI:59789"/>
    </ligand>
</feature>
<evidence type="ECO:0000256" key="1">
    <source>
        <dbReference type="ARBA" id="ARBA00022603"/>
    </source>
</evidence>
<evidence type="ECO:0000256" key="5">
    <source>
        <dbReference type="PROSITE-ProRule" id="PRU01023"/>
    </source>
</evidence>
<organism evidence="7 8">
    <name type="scientific">Ancylobacter crimeensis</name>
    <dbReference type="NCBI Taxonomy" id="2579147"/>
    <lineage>
        <taxon>Bacteria</taxon>
        <taxon>Pseudomonadati</taxon>
        <taxon>Pseudomonadota</taxon>
        <taxon>Alphaproteobacteria</taxon>
        <taxon>Hyphomicrobiales</taxon>
        <taxon>Xanthobacteraceae</taxon>
        <taxon>Ancylobacter</taxon>
    </lineage>
</organism>
<comment type="caution">
    <text evidence="7">The sequence shown here is derived from an EMBL/GenBank/DDBJ whole genome shotgun (WGS) entry which is preliminary data.</text>
</comment>
<sequence length="432" mass="45559">MTPAARLAAAIEIVETVASSRRPVADVLKDWGRSHRFAGSGDRSAIGSLVYDGLRRRASSAFLMGEESGRAVLLGMLRLGRGLDVEAIAALCDGSRFAPAALSEAERTRLETGSLDDAPAHVAGDYPEWLDAPLAVLFGEERAAEGAALAERAPLDLRVNTLKATPAKAAEALAHLDPTPGRWSPLALRIALEPDGKAPPVTAEPAFIKGEVEIQDEGSQIAAILAAPPPGGQVLDLCAGGGGKTLECAALMDNSGQIYAHDSDLRRLAPIHERLARAGVRNVQVRSPKGAADVLADLAGRMDLVLVDAPCTGTGTWRRNPDAKWRIRPGALDERVKEQATILDRAAGFLKPGGRLAYITCSLLDAENGAQIRAFLDRHHGFEVIPPAETLPALGLAGLALRGAALVRPEGAMLTPRRTGTDGFFISVLRRA</sequence>
<name>A0ABT0D5V1_9HYPH</name>
<keyword evidence="2 5" id="KW-0808">Transferase</keyword>
<dbReference type="RefSeq" id="WP_247025615.1">
    <property type="nucleotide sequence ID" value="NZ_JALKCH010000001.1"/>
</dbReference>
<dbReference type="PROSITE" id="PS51686">
    <property type="entry name" value="SAM_MT_RSMB_NOP"/>
    <property type="match status" value="1"/>
</dbReference>
<dbReference type="EMBL" id="JALKCH010000001">
    <property type="protein sequence ID" value="MCK0195323.1"/>
    <property type="molecule type" value="Genomic_DNA"/>
</dbReference>
<dbReference type="PANTHER" id="PTHR22807:SF53">
    <property type="entry name" value="RIBOSOMAL RNA SMALL SUBUNIT METHYLTRANSFERASE B-RELATED"/>
    <property type="match status" value="1"/>
</dbReference>
<dbReference type="Gene3D" id="3.40.50.150">
    <property type="entry name" value="Vaccinia Virus protein VP39"/>
    <property type="match status" value="1"/>
</dbReference>
<comment type="caution">
    <text evidence="5">Lacks conserved residue(s) required for the propagation of feature annotation.</text>
</comment>
<dbReference type="PANTHER" id="PTHR22807">
    <property type="entry name" value="NOP2 YEAST -RELATED NOL1/NOP2/FMU SUN DOMAIN-CONTAINING"/>
    <property type="match status" value="1"/>
</dbReference>
<dbReference type="GO" id="GO:0032259">
    <property type="term" value="P:methylation"/>
    <property type="evidence" value="ECO:0007669"/>
    <property type="project" value="UniProtKB-KW"/>
</dbReference>
<dbReference type="SUPFAM" id="SSF53335">
    <property type="entry name" value="S-adenosyl-L-methionine-dependent methyltransferases"/>
    <property type="match status" value="1"/>
</dbReference>
<feature type="domain" description="SAM-dependent MTase RsmB/NOP-type" evidence="6">
    <location>
        <begin position="145"/>
        <end position="432"/>
    </location>
</feature>
<keyword evidence="3 5" id="KW-0949">S-adenosyl-L-methionine</keyword>
<keyword evidence="4 5" id="KW-0694">RNA-binding</keyword>
<dbReference type="GO" id="GO:0008168">
    <property type="term" value="F:methyltransferase activity"/>
    <property type="evidence" value="ECO:0007669"/>
    <property type="project" value="UniProtKB-KW"/>
</dbReference>
<evidence type="ECO:0000256" key="3">
    <source>
        <dbReference type="ARBA" id="ARBA00022691"/>
    </source>
</evidence>
<keyword evidence="1 5" id="KW-0489">Methyltransferase</keyword>
<dbReference type="InterPro" id="IPR049560">
    <property type="entry name" value="MeTrfase_RsmB-F_NOP2_cat"/>
</dbReference>